<evidence type="ECO:0000256" key="4">
    <source>
        <dbReference type="SAM" id="SignalP"/>
    </source>
</evidence>
<evidence type="ECO:0000256" key="2">
    <source>
        <dbReference type="ARBA" id="ARBA00023157"/>
    </source>
</evidence>
<organism evidence="6 7">
    <name type="scientific">Protopolystoma xenopodis</name>
    <dbReference type="NCBI Taxonomy" id="117903"/>
    <lineage>
        <taxon>Eukaryota</taxon>
        <taxon>Metazoa</taxon>
        <taxon>Spiralia</taxon>
        <taxon>Lophotrochozoa</taxon>
        <taxon>Platyhelminthes</taxon>
        <taxon>Monogenea</taxon>
        <taxon>Polyopisthocotylea</taxon>
        <taxon>Polystomatidea</taxon>
        <taxon>Polystomatidae</taxon>
        <taxon>Protopolystoma</taxon>
    </lineage>
</organism>
<keyword evidence="1" id="KW-0677">Repeat</keyword>
<dbReference type="AlphaFoldDB" id="A0A448WDF8"/>
<evidence type="ECO:0000259" key="5">
    <source>
        <dbReference type="Pfam" id="PF23260"/>
    </source>
</evidence>
<dbReference type="Proteomes" id="UP000784294">
    <property type="component" value="Unassembled WGS sequence"/>
</dbReference>
<feature type="signal peptide" evidence="4">
    <location>
        <begin position="1"/>
        <end position="16"/>
    </location>
</feature>
<name>A0A448WDF8_9PLAT</name>
<dbReference type="InterPro" id="IPR057563">
    <property type="entry name" value="Sema5A/B-like_TSP-1"/>
</dbReference>
<dbReference type="InterPro" id="IPR036383">
    <property type="entry name" value="TSP1_rpt_sf"/>
</dbReference>
<evidence type="ECO:0000313" key="6">
    <source>
        <dbReference type="EMBL" id="VEL09082.1"/>
    </source>
</evidence>
<gene>
    <name evidence="6" type="ORF">PXEA_LOCUS2522</name>
</gene>
<evidence type="ECO:0000256" key="3">
    <source>
        <dbReference type="SAM" id="MobiDB-lite"/>
    </source>
</evidence>
<evidence type="ECO:0000256" key="1">
    <source>
        <dbReference type="ARBA" id="ARBA00022737"/>
    </source>
</evidence>
<dbReference type="Gene3D" id="2.20.100.10">
    <property type="entry name" value="Thrombospondin type-1 (TSP1) repeat"/>
    <property type="match status" value="1"/>
</dbReference>
<keyword evidence="2" id="KW-1015">Disulfide bond</keyword>
<feature type="domain" description="Sema5A/B-like TSP-1 type 1" evidence="5">
    <location>
        <begin position="77"/>
        <end position="146"/>
    </location>
</feature>
<dbReference type="OrthoDB" id="446173at2759"/>
<reference evidence="6" key="1">
    <citation type="submission" date="2018-11" db="EMBL/GenBank/DDBJ databases">
        <authorList>
            <consortium name="Pathogen Informatics"/>
        </authorList>
    </citation>
    <scope>NUCLEOTIDE SEQUENCE</scope>
</reference>
<dbReference type="InterPro" id="IPR000884">
    <property type="entry name" value="TSP1_rpt"/>
</dbReference>
<dbReference type="SMART" id="SM00209">
    <property type="entry name" value="TSP1"/>
    <property type="match status" value="2"/>
</dbReference>
<feature type="region of interest" description="Disordered" evidence="3">
    <location>
        <begin position="139"/>
        <end position="175"/>
    </location>
</feature>
<dbReference type="PANTHER" id="PTHR22906">
    <property type="entry name" value="PROPERDIN"/>
    <property type="match status" value="1"/>
</dbReference>
<dbReference type="EMBL" id="CAAALY010005407">
    <property type="protein sequence ID" value="VEL09082.1"/>
    <property type="molecule type" value="Genomic_DNA"/>
</dbReference>
<keyword evidence="4" id="KW-0732">Signal</keyword>
<evidence type="ECO:0000313" key="7">
    <source>
        <dbReference type="Proteomes" id="UP000784294"/>
    </source>
</evidence>
<keyword evidence="7" id="KW-1185">Reference proteome</keyword>
<dbReference type="Pfam" id="PF00090">
    <property type="entry name" value="TSP_1"/>
    <property type="match status" value="2"/>
</dbReference>
<comment type="caution">
    <text evidence="6">The sequence shown here is derived from an EMBL/GenBank/DDBJ whole genome shotgun (WGS) entry which is preliminary data.</text>
</comment>
<dbReference type="InterPro" id="IPR052065">
    <property type="entry name" value="Compl_asym_regulator"/>
</dbReference>
<dbReference type="PROSITE" id="PS50092">
    <property type="entry name" value="TSP1"/>
    <property type="match status" value="2"/>
</dbReference>
<sequence>MEPLLFVWSSWSTWSACPVACNGGKQVRQRSCRSRDQAGLLLQSSNVLAQFNASGFSCFGASAEQRRCNQQLCPVFRVSSIWTQWYGLSKAVNEEEALKSTIGPRMQRRFRVECLGRVPEADRLNAKVHRETRWCRAKQNSMESSCQNTETGEQTNKQPEMETSPTTANMGTLSNKTTDFGENRQAWSAWTTCSRACDGGIRWRTRPSHRIRQQQQQPMRPSAVHINRRPRDTSSSETMSYSPAQKRTLQALESSDELETPIETDLLQDLSQTEIMEEACNLHPCIGEA</sequence>
<accession>A0A448WDF8</accession>
<feature type="chain" id="PRO_5019232994" description="Sema5A/B-like TSP-1 type 1 domain-containing protein" evidence="4">
    <location>
        <begin position="17"/>
        <end position="289"/>
    </location>
</feature>
<feature type="region of interest" description="Disordered" evidence="3">
    <location>
        <begin position="208"/>
        <end position="245"/>
    </location>
</feature>
<feature type="compositionally biased region" description="Polar residues" evidence="3">
    <location>
        <begin position="235"/>
        <end position="245"/>
    </location>
</feature>
<dbReference type="Pfam" id="PF23260">
    <property type="entry name" value="TSP1_2"/>
    <property type="match status" value="1"/>
</dbReference>
<proteinExistence type="predicted"/>
<protein>
    <recommendedName>
        <fullName evidence="5">Sema5A/B-like TSP-1 type 1 domain-containing protein</fullName>
    </recommendedName>
</protein>
<dbReference type="SUPFAM" id="SSF82895">
    <property type="entry name" value="TSP-1 type 1 repeat"/>
    <property type="match status" value="2"/>
</dbReference>